<feature type="region of interest" description="Disordered" evidence="7">
    <location>
        <begin position="55"/>
        <end position="112"/>
    </location>
</feature>
<protein>
    <recommendedName>
        <fullName evidence="5">FK506-binding protein</fullName>
        <ecNumber evidence="5">5.2.1.8</ecNumber>
    </recommendedName>
</protein>
<dbReference type="Gene3D" id="2.60.120.340">
    <property type="entry name" value="Nucleoplasmin core domain"/>
    <property type="match status" value="1"/>
</dbReference>
<feature type="compositionally biased region" description="Acidic residues" evidence="7">
    <location>
        <begin position="60"/>
        <end position="112"/>
    </location>
</feature>
<organism evidence="9 10">
    <name type="scientific">Cutaneotrichosporon spelunceum</name>
    <dbReference type="NCBI Taxonomy" id="1672016"/>
    <lineage>
        <taxon>Eukaryota</taxon>
        <taxon>Fungi</taxon>
        <taxon>Dikarya</taxon>
        <taxon>Basidiomycota</taxon>
        <taxon>Agaricomycotina</taxon>
        <taxon>Tremellomycetes</taxon>
        <taxon>Trichosporonales</taxon>
        <taxon>Trichosporonaceae</taxon>
        <taxon>Cutaneotrichosporon</taxon>
    </lineage>
</organism>
<dbReference type="InterPro" id="IPR023566">
    <property type="entry name" value="PPIase_Fpr3/Fpr4-like"/>
</dbReference>
<comment type="similarity">
    <text evidence="2">Belongs to the FKBP-type PPIase family. FKBP3/4 subfamily.</text>
</comment>
<dbReference type="Pfam" id="PF00254">
    <property type="entry name" value="FKBP_C"/>
    <property type="match status" value="1"/>
</dbReference>
<keyword evidence="10" id="KW-1185">Reference proteome</keyword>
<evidence type="ECO:0000256" key="1">
    <source>
        <dbReference type="ARBA" id="ARBA00000971"/>
    </source>
</evidence>
<gene>
    <name evidence="9" type="primary">FPR3</name>
    <name evidence="9" type="ORF">CspeluHIS016_0105970</name>
</gene>
<accession>A0AAD3TNA9</accession>
<reference evidence="9" key="2">
    <citation type="submission" date="2023-06" db="EMBL/GenBank/DDBJ databases">
        <authorList>
            <person name="Kobayashi Y."/>
            <person name="Kayamori A."/>
            <person name="Aoki K."/>
            <person name="Shiwa Y."/>
            <person name="Fujita N."/>
            <person name="Sugita T."/>
            <person name="Iwasaki W."/>
            <person name="Tanaka N."/>
            <person name="Takashima M."/>
        </authorList>
    </citation>
    <scope>NUCLEOTIDE SEQUENCE</scope>
    <source>
        <strain evidence="9">HIS016</strain>
    </source>
</reference>
<keyword evidence="4 5" id="KW-0413">Isomerase</keyword>
<dbReference type="Pfam" id="PF17800">
    <property type="entry name" value="NPL"/>
    <property type="match status" value="1"/>
</dbReference>
<dbReference type="EC" id="5.2.1.8" evidence="5"/>
<evidence type="ECO:0000259" key="8">
    <source>
        <dbReference type="PROSITE" id="PS50059"/>
    </source>
</evidence>
<name>A0AAD3TNA9_9TREE</name>
<dbReference type="PIRSF" id="PIRSF001473">
    <property type="entry name" value="FK506-bp_FPR3"/>
    <property type="match status" value="1"/>
</dbReference>
<feature type="compositionally biased region" description="Basic and acidic residues" evidence="7">
    <location>
        <begin position="238"/>
        <end position="251"/>
    </location>
</feature>
<keyword evidence="3 5" id="KW-0697">Rotamase</keyword>
<dbReference type="PANTHER" id="PTHR43811">
    <property type="entry name" value="FKBP-TYPE PEPTIDYL-PROLYL CIS-TRANS ISOMERASE FKPA"/>
    <property type="match status" value="1"/>
</dbReference>
<dbReference type="GO" id="GO:0005730">
    <property type="term" value="C:nucleolus"/>
    <property type="evidence" value="ECO:0007669"/>
    <property type="project" value="TreeGrafter"/>
</dbReference>
<dbReference type="PANTHER" id="PTHR43811:SF19">
    <property type="entry name" value="39 KDA FK506-BINDING NUCLEAR PROTEIN"/>
    <property type="match status" value="1"/>
</dbReference>
<dbReference type="GO" id="GO:0003755">
    <property type="term" value="F:peptidyl-prolyl cis-trans isomerase activity"/>
    <property type="evidence" value="ECO:0007669"/>
    <property type="project" value="UniProtKB-KW"/>
</dbReference>
<dbReference type="GO" id="GO:0000785">
    <property type="term" value="C:chromatin"/>
    <property type="evidence" value="ECO:0007669"/>
    <property type="project" value="TreeGrafter"/>
</dbReference>
<dbReference type="Gene3D" id="3.10.50.40">
    <property type="match status" value="1"/>
</dbReference>
<evidence type="ECO:0000313" key="9">
    <source>
        <dbReference type="EMBL" id="GMK54011.1"/>
    </source>
</evidence>
<dbReference type="EMBL" id="BTCM01000001">
    <property type="protein sequence ID" value="GMK54011.1"/>
    <property type="molecule type" value="Genomic_DNA"/>
</dbReference>
<evidence type="ECO:0000256" key="7">
    <source>
        <dbReference type="SAM" id="MobiDB-lite"/>
    </source>
</evidence>
<sequence>MSPLQLNLWSLTITPGERVPIFIRRDFQITNAALGEELADENARTVIKVTHSPIPINAMDSDDEDFDDDMVVGSDEESDDEVPEEDSEEGDGEDAEGLDADGDDSDLDSDDEDFEPLEETVLCALTPGRIEQAQLNLTFIQGEVVVFETVGPNAVHLMGNYIHQGGDSDSEDDSDFSGDEYSDVDDEDEFSVEEFDQEVEVAPAGKITAVEELATPVLAVKKSFAAAVVAPPSAKATPKSEKAEKKRKIEEVEATPTKADGELSKSQKKKLAKKAKLETESRAPKKEEPQKESKKKTLPSGLVIEDMTVGTGPVAKPGKRLGMRYIGKLESGKQFDANTGGKPFAFVLGRGEVIAGWDQGLAGMAVGGERRLTIPAKLAYGSQRIPGIPPNSTLKFDVKLVSVN</sequence>
<comment type="caution">
    <text evidence="9">The sequence shown here is derived from an EMBL/GenBank/DDBJ whole genome shotgun (WGS) entry which is preliminary data.</text>
</comment>
<feature type="region of interest" description="Disordered" evidence="7">
    <location>
        <begin position="230"/>
        <end position="300"/>
    </location>
</feature>
<proteinExistence type="inferred from homology"/>
<dbReference type="InterPro" id="IPR046357">
    <property type="entry name" value="PPIase_dom_sf"/>
</dbReference>
<evidence type="ECO:0000256" key="2">
    <source>
        <dbReference type="ARBA" id="ARBA00007838"/>
    </source>
</evidence>
<evidence type="ECO:0000256" key="6">
    <source>
        <dbReference type="PROSITE-ProRule" id="PRU00277"/>
    </source>
</evidence>
<dbReference type="FunFam" id="3.10.50.40:FF:000006">
    <property type="entry name" value="Peptidyl-prolyl cis-trans isomerase"/>
    <property type="match status" value="1"/>
</dbReference>
<evidence type="ECO:0000256" key="5">
    <source>
        <dbReference type="PIRNR" id="PIRNR001473"/>
    </source>
</evidence>
<dbReference type="InterPro" id="IPR001179">
    <property type="entry name" value="PPIase_FKBP_dom"/>
</dbReference>
<dbReference type="PROSITE" id="PS50059">
    <property type="entry name" value="FKBP_PPIASE"/>
    <property type="match status" value="1"/>
</dbReference>
<dbReference type="SUPFAM" id="SSF54534">
    <property type="entry name" value="FKBP-like"/>
    <property type="match status" value="1"/>
</dbReference>
<feature type="domain" description="PPIase FKBP-type" evidence="8">
    <location>
        <begin position="318"/>
        <end position="404"/>
    </location>
</feature>
<reference evidence="9" key="1">
    <citation type="journal article" date="2023" name="BMC Genomics">
        <title>Chromosome-level genome assemblies of Cutaneotrichosporon spp. (Trichosporonales, Basidiomycota) reveal imbalanced evolution between nucleotide sequences and chromosome synteny.</title>
        <authorList>
            <person name="Kobayashi Y."/>
            <person name="Kayamori A."/>
            <person name="Aoki K."/>
            <person name="Shiwa Y."/>
            <person name="Matsutani M."/>
            <person name="Fujita N."/>
            <person name="Sugita T."/>
            <person name="Iwasaki W."/>
            <person name="Tanaka N."/>
            <person name="Takashima M."/>
        </authorList>
    </citation>
    <scope>NUCLEOTIDE SEQUENCE</scope>
    <source>
        <strain evidence="9">HIS016</strain>
    </source>
</reference>
<dbReference type="Proteomes" id="UP001222932">
    <property type="component" value="Unassembled WGS sequence"/>
</dbReference>
<evidence type="ECO:0000256" key="4">
    <source>
        <dbReference type="ARBA" id="ARBA00023235"/>
    </source>
</evidence>
<evidence type="ECO:0000313" key="10">
    <source>
        <dbReference type="Proteomes" id="UP001222932"/>
    </source>
</evidence>
<feature type="compositionally biased region" description="Acidic residues" evidence="7">
    <location>
        <begin position="168"/>
        <end position="184"/>
    </location>
</feature>
<feature type="compositionally biased region" description="Basic and acidic residues" evidence="7">
    <location>
        <begin position="275"/>
        <end position="292"/>
    </location>
</feature>
<comment type="catalytic activity">
    <reaction evidence="1 5 6">
        <text>[protein]-peptidylproline (omega=180) = [protein]-peptidylproline (omega=0)</text>
        <dbReference type="Rhea" id="RHEA:16237"/>
        <dbReference type="Rhea" id="RHEA-COMP:10747"/>
        <dbReference type="Rhea" id="RHEA-COMP:10748"/>
        <dbReference type="ChEBI" id="CHEBI:83833"/>
        <dbReference type="ChEBI" id="CHEBI:83834"/>
        <dbReference type="EC" id="5.2.1.8"/>
    </reaction>
</comment>
<dbReference type="InterPro" id="IPR041232">
    <property type="entry name" value="NPL"/>
</dbReference>
<evidence type="ECO:0000256" key="3">
    <source>
        <dbReference type="ARBA" id="ARBA00023110"/>
    </source>
</evidence>
<dbReference type="AlphaFoldDB" id="A0AAD3TNA9"/>
<feature type="region of interest" description="Disordered" evidence="7">
    <location>
        <begin position="162"/>
        <end position="184"/>
    </location>
</feature>